<reference evidence="16 17" key="1">
    <citation type="submission" date="2017-06" db="EMBL/GenBank/DDBJ databases">
        <authorList>
            <person name="Kim H.J."/>
            <person name="Triplett B.A."/>
        </authorList>
    </citation>
    <scope>NUCLEOTIDE SEQUENCE [LARGE SCALE GENOMIC DNA]</scope>
    <source>
        <strain evidence="16 17">SCA</strain>
    </source>
</reference>
<evidence type="ECO:0000256" key="3">
    <source>
        <dbReference type="ARBA" id="ARBA00022679"/>
    </source>
</evidence>
<evidence type="ECO:0000259" key="15">
    <source>
        <dbReference type="PROSITE" id="PS50880"/>
    </source>
</evidence>
<evidence type="ECO:0000256" key="1">
    <source>
        <dbReference type="ARBA" id="ARBA00022478"/>
    </source>
</evidence>
<sequence length="613" mass="71115">MENFFPEELIEEVKDKNDIVDVVSQYVQLKSMGSSSKALCPFHNEKTPSFVVSREKQVYKCFGCGEGGDVIGFIMKIENLDFTEALKMLAQRANIYIDELPSSHEVKEKLKKQQLYYEVNKLAGRFFYNNLVQRKNPALEYILKRGLTTRTIKSFGLGYALNNWDDLLNHLKKEGYKEEEIEKCGLIIKNKQKDGYYNRFRNRIMFPIFDIRGNVIGFGGRVLDDSLPKYLNSPETAYFNKSETLYGLNIARKNCENGQVVLVEGYMDVIALHQQGFKNVVATLGTSLTKGHGLLLKKYFDQIILCFDGDSAGTKATLRSLELLQNVHKNIKIILLPKGVDPDDFIKKEGKNAFQRKINEAVSAIDYKIYLAQQKYSLNTMEDQINLGKEIASIIKEIDSPIEQEAYIKKIEEKTGISKDAITREVYGRKPATDIANNTKYSSNYKRNNKYIEAVPLVEQKGHIIATKQLIKYMLTNTHFIVSIIEKFNPEDFILEHHRIIFEFILQNQQNIDALNKILDYLPKVENELKDILQIDIQQIDIEQVVEKYKKDVQRYKLLYQRGKLKEKQNEIMQMENLNKEEVEKQLLKLGVEMMKINIELQKLQSEERREQN</sequence>
<keyword evidence="2 12" id="KW-0639">Primosome</keyword>
<evidence type="ECO:0000256" key="13">
    <source>
        <dbReference type="PIRNR" id="PIRNR002811"/>
    </source>
</evidence>
<keyword evidence="8 12" id="KW-0862">Zinc</keyword>
<keyword evidence="5 12" id="KW-0235">DNA replication</keyword>
<dbReference type="Gene3D" id="1.10.860.10">
    <property type="entry name" value="DNAb Helicase, Chain A"/>
    <property type="match status" value="1"/>
</dbReference>
<dbReference type="SMART" id="SM00493">
    <property type="entry name" value="TOPRIM"/>
    <property type="match status" value="1"/>
</dbReference>
<dbReference type="PROSITE" id="PS50880">
    <property type="entry name" value="TOPRIM"/>
    <property type="match status" value="1"/>
</dbReference>
<comment type="domain">
    <text evidence="12">Contains an N-terminal zinc-binding domain, a central core domain that contains the primase activity, and a C-terminal DnaB-binding domain.</text>
</comment>
<comment type="cofactor">
    <cofactor evidence="12 13 14">
        <name>Zn(2+)</name>
        <dbReference type="ChEBI" id="CHEBI:29105"/>
    </cofactor>
    <text evidence="12 13 14">Binds 1 zinc ion per monomer.</text>
</comment>
<comment type="similarity">
    <text evidence="12 13">Belongs to the DnaG primase family.</text>
</comment>
<organism evidence="16 17">
    <name type="scientific">Anaerovirgula multivorans</name>
    <dbReference type="NCBI Taxonomy" id="312168"/>
    <lineage>
        <taxon>Bacteria</taxon>
        <taxon>Bacillati</taxon>
        <taxon>Bacillota</taxon>
        <taxon>Clostridia</taxon>
        <taxon>Peptostreptococcales</taxon>
        <taxon>Natronincolaceae</taxon>
        <taxon>Anaerovirgula</taxon>
    </lineage>
</organism>
<dbReference type="SUPFAM" id="SSF48024">
    <property type="entry name" value="N-terminal domain of DnaB helicase"/>
    <property type="match status" value="1"/>
</dbReference>
<dbReference type="RefSeq" id="WP_089282500.1">
    <property type="nucleotide sequence ID" value="NZ_FZOJ01000006.1"/>
</dbReference>
<dbReference type="AlphaFoldDB" id="A0A239D2S9"/>
<dbReference type="SUPFAM" id="SSF56731">
    <property type="entry name" value="DNA primase core"/>
    <property type="match status" value="1"/>
</dbReference>
<dbReference type="FunFam" id="3.90.580.10:FF:000001">
    <property type="entry name" value="DNA primase"/>
    <property type="match status" value="1"/>
</dbReference>
<dbReference type="EMBL" id="FZOJ01000006">
    <property type="protein sequence ID" value="SNS26124.1"/>
    <property type="molecule type" value="Genomic_DNA"/>
</dbReference>
<keyword evidence="9" id="KW-0460">Magnesium</keyword>
<keyword evidence="3 12" id="KW-0808">Transferase</keyword>
<dbReference type="GO" id="GO:0003899">
    <property type="term" value="F:DNA-directed RNA polymerase activity"/>
    <property type="evidence" value="ECO:0007669"/>
    <property type="project" value="UniProtKB-UniRule"/>
</dbReference>
<evidence type="ECO:0000256" key="7">
    <source>
        <dbReference type="ARBA" id="ARBA00022771"/>
    </source>
</evidence>
<proteinExistence type="inferred from homology"/>
<keyword evidence="1 12" id="KW-0240">DNA-directed RNA polymerase</keyword>
<dbReference type="InterPro" id="IPR016136">
    <property type="entry name" value="DNA_helicase_N/primase_C"/>
</dbReference>
<dbReference type="Gene3D" id="3.40.1360.10">
    <property type="match status" value="1"/>
</dbReference>
<dbReference type="InterPro" id="IPR036977">
    <property type="entry name" value="DNA_primase_Znf_CHC2"/>
</dbReference>
<dbReference type="GO" id="GO:0005524">
    <property type="term" value="F:ATP binding"/>
    <property type="evidence" value="ECO:0007669"/>
    <property type="project" value="InterPro"/>
</dbReference>
<evidence type="ECO:0000256" key="4">
    <source>
        <dbReference type="ARBA" id="ARBA00022695"/>
    </source>
</evidence>
<dbReference type="InterPro" id="IPR013264">
    <property type="entry name" value="DNAG_N"/>
</dbReference>
<dbReference type="InterPro" id="IPR006295">
    <property type="entry name" value="DNA_primase_DnaG"/>
</dbReference>
<dbReference type="GO" id="GO:0003677">
    <property type="term" value="F:DNA binding"/>
    <property type="evidence" value="ECO:0007669"/>
    <property type="project" value="UniProtKB-KW"/>
</dbReference>
<keyword evidence="10 12" id="KW-0238">DNA-binding</keyword>
<dbReference type="InterPro" id="IPR036185">
    <property type="entry name" value="DNA_heli_DnaB-like_N_sf"/>
</dbReference>
<keyword evidence="7 12" id="KW-0863">Zinc-finger</keyword>
<dbReference type="GO" id="GO:0000428">
    <property type="term" value="C:DNA-directed RNA polymerase complex"/>
    <property type="evidence" value="ECO:0007669"/>
    <property type="project" value="UniProtKB-KW"/>
</dbReference>
<evidence type="ECO:0000256" key="14">
    <source>
        <dbReference type="PIRSR" id="PIRSR002811-1"/>
    </source>
</evidence>
<dbReference type="GO" id="GO:0006269">
    <property type="term" value="P:DNA replication, synthesis of primer"/>
    <property type="evidence" value="ECO:0007669"/>
    <property type="project" value="UniProtKB-UniRule"/>
</dbReference>
<feature type="zinc finger region" description="CHC2-type" evidence="12 14">
    <location>
        <begin position="40"/>
        <end position="64"/>
    </location>
</feature>
<dbReference type="GO" id="GO:1990077">
    <property type="term" value="C:primosome complex"/>
    <property type="evidence" value="ECO:0007669"/>
    <property type="project" value="UniProtKB-KW"/>
</dbReference>
<evidence type="ECO:0000256" key="9">
    <source>
        <dbReference type="ARBA" id="ARBA00022842"/>
    </source>
</evidence>
<dbReference type="InterPro" id="IPR030846">
    <property type="entry name" value="DnaG_bac"/>
</dbReference>
<name>A0A239D2S9_9FIRM</name>
<dbReference type="HAMAP" id="MF_00974">
    <property type="entry name" value="DNA_primase_DnaG"/>
    <property type="match status" value="1"/>
</dbReference>
<dbReference type="Pfam" id="PF13155">
    <property type="entry name" value="Toprim_2"/>
    <property type="match status" value="1"/>
</dbReference>
<dbReference type="SUPFAM" id="SSF57783">
    <property type="entry name" value="Zinc beta-ribbon"/>
    <property type="match status" value="1"/>
</dbReference>
<dbReference type="Gene3D" id="3.90.580.10">
    <property type="entry name" value="Zinc finger, CHC2-type domain"/>
    <property type="match status" value="1"/>
</dbReference>
<comment type="catalytic activity">
    <reaction evidence="12">
        <text>ssDNA + n NTP = ssDNA/pppN(pN)n-1 hybrid + (n-1) diphosphate.</text>
        <dbReference type="EC" id="2.7.7.101"/>
    </reaction>
</comment>
<dbReference type="SMART" id="SM00400">
    <property type="entry name" value="ZnF_CHCC"/>
    <property type="match status" value="1"/>
</dbReference>
<dbReference type="Pfam" id="PF10410">
    <property type="entry name" value="DnaB_bind"/>
    <property type="match status" value="1"/>
</dbReference>
<comment type="function">
    <text evidence="12 13">RNA polymerase that catalyzes the synthesis of short RNA molecules used as primers for DNA polymerase during DNA replication.</text>
</comment>
<dbReference type="FunFam" id="3.90.980.10:FF:000001">
    <property type="entry name" value="DNA primase"/>
    <property type="match status" value="1"/>
</dbReference>
<evidence type="ECO:0000256" key="8">
    <source>
        <dbReference type="ARBA" id="ARBA00022833"/>
    </source>
</evidence>
<dbReference type="GO" id="GO:0008270">
    <property type="term" value="F:zinc ion binding"/>
    <property type="evidence" value="ECO:0007669"/>
    <property type="project" value="UniProtKB-UniRule"/>
</dbReference>
<evidence type="ECO:0000256" key="5">
    <source>
        <dbReference type="ARBA" id="ARBA00022705"/>
    </source>
</evidence>
<dbReference type="InterPro" id="IPR037068">
    <property type="entry name" value="DNA_primase_core_N_sf"/>
</dbReference>
<dbReference type="GO" id="GO:0003678">
    <property type="term" value="F:DNA helicase activity"/>
    <property type="evidence" value="ECO:0007669"/>
    <property type="project" value="InterPro"/>
</dbReference>
<gene>
    <name evidence="12" type="primary">dnaG</name>
    <name evidence="16" type="ORF">SAMN05446037_1006274</name>
</gene>
<accession>A0A239D2S9</accession>
<evidence type="ECO:0000256" key="12">
    <source>
        <dbReference type="HAMAP-Rule" id="MF_00974"/>
    </source>
</evidence>
<keyword evidence="11 12" id="KW-0804">Transcription</keyword>
<dbReference type="FunFam" id="3.40.1360.10:FF:000002">
    <property type="entry name" value="DNA primase"/>
    <property type="match status" value="1"/>
</dbReference>
<dbReference type="InterPro" id="IPR006171">
    <property type="entry name" value="TOPRIM_dom"/>
</dbReference>
<dbReference type="GO" id="GO:0005737">
    <property type="term" value="C:cytoplasm"/>
    <property type="evidence" value="ECO:0007669"/>
    <property type="project" value="TreeGrafter"/>
</dbReference>
<dbReference type="InterPro" id="IPR050219">
    <property type="entry name" value="DnaG_primase"/>
</dbReference>
<dbReference type="InterPro" id="IPR034151">
    <property type="entry name" value="TOPRIM_DnaG_bac"/>
</dbReference>
<dbReference type="InterPro" id="IPR002694">
    <property type="entry name" value="Znf_CHC2"/>
</dbReference>
<feature type="domain" description="Toprim" evidence="15">
    <location>
        <begin position="258"/>
        <end position="339"/>
    </location>
</feature>
<dbReference type="CDD" id="cd03364">
    <property type="entry name" value="TOPRIM_DnaG_primases"/>
    <property type="match status" value="1"/>
</dbReference>
<dbReference type="EC" id="2.7.7.101" evidence="12"/>
<evidence type="ECO:0000256" key="6">
    <source>
        <dbReference type="ARBA" id="ARBA00022723"/>
    </source>
</evidence>
<dbReference type="OrthoDB" id="9803773at2"/>
<dbReference type="Gene3D" id="3.90.980.10">
    <property type="entry name" value="DNA primase, catalytic core, N-terminal domain"/>
    <property type="match status" value="1"/>
</dbReference>
<dbReference type="PANTHER" id="PTHR30313">
    <property type="entry name" value="DNA PRIMASE"/>
    <property type="match status" value="1"/>
</dbReference>
<protein>
    <recommendedName>
        <fullName evidence="12 13">DNA primase</fullName>
        <ecNumber evidence="12">2.7.7.101</ecNumber>
    </recommendedName>
</protein>
<dbReference type="InterPro" id="IPR019475">
    <property type="entry name" value="DNA_primase_DnaB-bd"/>
</dbReference>
<evidence type="ECO:0000256" key="11">
    <source>
        <dbReference type="ARBA" id="ARBA00023163"/>
    </source>
</evidence>
<keyword evidence="6 12" id="KW-0479">Metal-binding</keyword>
<dbReference type="Pfam" id="PF01807">
    <property type="entry name" value="Zn_ribbon_DnaG"/>
    <property type="match status" value="1"/>
</dbReference>
<keyword evidence="17" id="KW-1185">Reference proteome</keyword>
<comment type="subunit">
    <text evidence="12">Monomer. Interacts with DnaB.</text>
</comment>
<evidence type="ECO:0000313" key="17">
    <source>
        <dbReference type="Proteomes" id="UP000198304"/>
    </source>
</evidence>
<dbReference type="Pfam" id="PF08275">
    <property type="entry name" value="DNAG_N"/>
    <property type="match status" value="1"/>
</dbReference>
<evidence type="ECO:0000256" key="10">
    <source>
        <dbReference type="ARBA" id="ARBA00023125"/>
    </source>
</evidence>
<dbReference type="NCBIfam" id="TIGR01391">
    <property type="entry name" value="dnaG"/>
    <property type="match status" value="1"/>
</dbReference>
<dbReference type="PANTHER" id="PTHR30313:SF2">
    <property type="entry name" value="DNA PRIMASE"/>
    <property type="match status" value="1"/>
</dbReference>
<evidence type="ECO:0000256" key="2">
    <source>
        <dbReference type="ARBA" id="ARBA00022515"/>
    </source>
</evidence>
<dbReference type="Proteomes" id="UP000198304">
    <property type="component" value="Unassembled WGS sequence"/>
</dbReference>
<keyword evidence="4 12" id="KW-0548">Nucleotidyltransferase</keyword>
<dbReference type="PIRSF" id="PIRSF002811">
    <property type="entry name" value="DnaG"/>
    <property type="match status" value="1"/>
</dbReference>
<evidence type="ECO:0000313" key="16">
    <source>
        <dbReference type="EMBL" id="SNS26124.1"/>
    </source>
</evidence>